<feature type="region of interest" description="Disordered" evidence="1">
    <location>
        <begin position="24"/>
        <end position="69"/>
    </location>
</feature>
<protein>
    <submittedName>
        <fullName evidence="2">Uncharacterized protein</fullName>
    </submittedName>
</protein>
<evidence type="ECO:0000313" key="2">
    <source>
        <dbReference type="EMBL" id="KAL2546411.1"/>
    </source>
</evidence>
<evidence type="ECO:0000256" key="1">
    <source>
        <dbReference type="SAM" id="MobiDB-lite"/>
    </source>
</evidence>
<evidence type="ECO:0000313" key="3">
    <source>
        <dbReference type="Proteomes" id="UP001604277"/>
    </source>
</evidence>
<dbReference type="AlphaFoldDB" id="A0ABD1WA26"/>
<comment type="caution">
    <text evidence="2">The sequence shown here is derived from an EMBL/GenBank/DDBJ whole genome shotgun (WGS) entry which is preliminary data.</text>
</comment>
<gene>
    <name evidence="2" type="ORF">Fot_15644</name>
</gene>
<sequence length="138" mass="15260">MAFSRRNNRYQCARIYSARGLPTARNQPQTAIASHRRRRLGANGGKFSARKGHREETHSSIGEFTARKKQPHSASAFSVGVSMAFSGGRFGVHRRSRWGGGFLGHEDGEKSCGRGERPKWEEGVGGVNCFGQIVHVEF</sequence>
<accession>A0ABD1WA26</accession>
<dbReference type="Proteomes" id="UP001604277">
    <property type="component" value="Unassembled WGS sequence"/>
</dbReference>
<proteinExistence type="predicted"/>
<keyword evidence="3" id="KW-1185">Reference proteome</keyword>
<dbReference type="EMBL" id="JBFOLJ010000004">
    <property type="protein sequence ID" value="KAL2546411.1"/>
    <property type="molecule type" value="Genomic_DNA"/>
</dbReference>
<reference evidence="3" key="1">
    <citation type="submission" date="2024-07" db="EMBL/GenBank/DDBJ databases">
        <title>Two chromosome-level genome assemblies of Korean endemic species Abeliophyllum distichum and Forsythia ovata (Oleaceae).</title>
        <authorList>
            <person name="Jang H."/>
        </authorList>
    </citation>
    <scope>NUCLEOTIDE SEQUENCE [LARGE SCALE GENOMIC DNA]</scope>
</reference>
<name>A0ABD1WA26_9LAMI</name>
<organism evidence="2 3">
    <name type="scientific">Forsythia ovata</name>
    <dbReference type="NCBI Taxonomy" id="205694"/>
    <lineage>
        <taxon>Eukaryota</taxon>
        <taxon>Viridiplantae</taxon>
        <taxon>Streptophyta</taxon>
        <taxon>Embryophyta</taxon>
        <taxon>Tracheophyta</taxon>
        <taxon>Spermatophyta</taxon>
        <taxon>Magnoliopsida</taxon>
        <taxon>eudicotyledons</taxon>
        <taxon>Gunneridae</taxon>
        <taxon>Pentapetalae</taxon>
        <taxon>asterids</taxon>
        <taxon>lamiids</taxon>
        <taxon>Lamiales</taxon>
        <taxon>Oleaceae</taxon>
        <taxon>Forsythieae</taxon>
        <taxon>Forsythia</taxon>
    </lineage>
</organism>